<dbReference type="PANTHER" id="PTHR14198">
    <property type="entry name" value="TRANSMEMBRANE 4 L6 FAMILY MEMBER 1-RELATED"/>
    <property type="match status" value="1"/>
</dbReference>
<comment type="similarity">
    <text evidence="2">Belongs to the L6 tetraspanin family.</text>
</comment>
<accession>A0A974CY57</accession>
<dbReference type="EMBL" id="CM004474">
    <property type="protein sequence ID" value="OCT80946.1"/>
    <property type="molecule type" value="Genomic_DNA"/>
</dbReference>
<comment type="subcellular location">
    <subcellularLocation>
        <location evidence="1">Membrane</location>
        <topology evidence="1">Multi-pass membrane protein</topology>
    </subcellularLocation>
</comment>
<evidence type="ECO:0000256" key="2">
    <source>
        <dbReference type="ARBA" id="ARBA00006193"/>
    </source>
</evidence>
<evidence type="ECO:0000256" key="3">
    <source>
        <dbReference type="ARBA" id="ARBA00022692"/>
    </source>
</evidence>
<proteinExistence type="inferred from homology"/>
<feature type="transmembrane region" description="Helical" evidence="6">
    <location>
        <begin position="46"/>
        <end position="70"/>
    </location>
</feature>
<dbReference type="PANTHER" id="PTHR14198:SF14">
    <property type="entry name" value="TRANSMEMBRANE 4 L6 FAMILY MEMBER 18"/>
    <property type="match status" value="1"/>
</dbReference>
<feature type="transmembrane region" description="Helical" evidence="6">
    <location>
        <begin position="90"/>
        <end position="111"/>
    </location>
</feature>
<evidence type="ECO:0000256" key="6">
    <source>
        <dbReference type="SAM" id="Phobius"/>
    </source>
</evidence>
<protein>
    <recommendedName>
        <fullName evidence="9">Transmembrane 4 L6 family member 18</fullName>
    </recommendedName>
</protein>
<evidence type="ECO:0000256" key="1">
    <source>
        <dbReference type="ARBA" id="ARBA00004141"/>
    </source>
</evidence>
<dbReference type="Pfam" id="PF05805">
    <property type="entry name" value="L6_membrane"/>
    <property type="match status" value="1"/>
</dbReference>
<feature type="transmembrane region" description="Helical" evidence="6">
    <location>
        <begin position="162"/>
        <end position="185"/>
    </location>
</feature>
<keyword evidence="5 6" id="KW-0472">Membrane</keyword>
<evidence type="ECO:0000256" key="5">
    <source>
        <dbReference type="ARBA" id="ARBA00023136"/>
    </source>
</evidence>
<reference evidence="8" key="1">
    <citation type="journal article" date="2016" name="Nature">
        <title>Genome evolution in the allotetraploid frog Xenopus laevis.</title>
        <authorList>
            <person name="Session A.M."/>
            <person name="Uno Y."/>
            <person name="Kwon T."/>
            <person name="Chapman J.A."/>
            <person name="Toyoda A."/>
            <person name="Takahashi S."/>
            <person name="Fukui A."/>
            <person name="Hikosaka A."/>
            <person name="Suzuki A."/>
            <person name="Kondo M."/>
            <person name="van Heeringen S.J."/>
            <person name="Quigley I."/>
            <person name="Heinz S."/>
            <person name="Ogino H."/>
            <person name="Ochi H."/>
            <person name="Hellsten U."/>
            <person name="Lyons J.B."/>
            <person name="Simakov O."/>
            <person name="Putnam N."/>
            <person name="Stites J."/>
            <person name="Kuroki Y."/>
            <person name="Tanaka T."/>
            <person name="Michiue T."/>
            <person name="Watanabe M."/>
            <person name="Bogdanovic O."/>
            <person name="Lister R."/>
            <person name="Georgiou G."/>
            <person name="Paranjpe S.S."/>
            <person name="van Kruijsbergen I."/>
            <person name="Shu S."/>
            <person name="Carlson J."/>
            <person name="Kinoshita T."/>
            <person name="Ohta Y."/>
            <person name="Mawaribuchi S."/>
            <person name="Jenkins J."/>
            <person name="Grimwood J."/>
            <person name="Schmutz J."/>
            <person name="Mitros T."/>
            <person name="Mozaffari S.V."/>
            <person name="Suzuki Y."/>
            <person name="Haramoto Y."/>
            <person name="Yamamoto T.S."/>
            <person name="Takagi C."/>
            <person name="Heald R."/>
            <person name="Miller K."/>
            <person name="Haudenschild C."/>
            <person name="Kitzman J."/>
            <person name="Nakayama T."/>
            <person name="Izutsu Y."/>
            <person name="Robert J."/>
            <person name="Fortriede J."/>
            <person name="Burns K."/>
            <person name="Lotay V."/>
            <person name="Karimi K."/>
            <person name="Yasuoka Y."/>
            <person name="Dichmann D.S."/>
            <person name="Flajnik M.F."/>
            <person name="Houston D.W."/>
            <person name="Shendure J."/>
            <person name="DuPasquier L."/>
            <person name="Vize P.D."/>
            <person name="Zorn A.M."/>
            <person name="Ito M."/>
            <person name="Marcotte E.M."/>
            <person name="Wallingford J.B."/>
            <person name="Ito Y."/>
            <person name="Asashima M."/>
            <person name="Ueno N."/>
            <person name="Matsuda Y."/>
            <person name="Veenstra G.J."/>
            <person name="Fujiyama A."/>
            <person name="Harland R.M."/>
            <person name="Taira M."/>
            <person name="Rokhsar D.S."/>
        </authorList>
    </citation>
    <scope>NUCLEOTIDE SEQUENCE [LARGE SCALE GENOMIC DNA]</scope>
    <source>
        <strain evidence="8">J</strain>
    </source>
</reference>
<name>A0A974CY57_XENLA</name>
<evidence type="ECO:0008006" key="9">
    <source>
        <dbReference type="Google" id="ProtNLM"/>
    </source>
</evidence>
<evidence type="ECO:0000313" key="8">
    <source>
        <dbReference type="Proteomes" id="UP000694892"/>
    </source>
</evidence>
<sequence>MFQNNCSDCCSFALIALAIWSIAVNILLYFPNGNATYASTNQLTNYVWYFEGICFGGVMILIIASVLLLVDKYHCCPCCCSKARRYDMRYTRLGSLIFALLGLAFAGYSLIISALALAQGPYCKIIDGTWNYPFQNTGGGYLVVYTSWAQCIEPTYVVEWNVILFSLLIMLSALEVIICSIKVLYDLKIILSASHCIIPQDNALWAPAKSGFV</sequence>
<gene>
    <name evidence="7" type="ORF">XELAEV_18027758mg</name>
</gene>
<keyword evidence="3 6" id="KW-0812">Transmembrane</keyword>
<dbReference type="OMA" id="WDYIFKD"/>
<keyword evidence="4 6" id="KW-1133">Transmembrane helix</keyword>
<dbReference type="AlphaFoldDB" id="A0A974CY57"/>
<evidence type="ECO:0000256" key="4">
    <source>
        <dbReference type="ARBA" id="ARBA00022989"/>
    </source>
</evidence>
<evidence type="ECO:0000313" key="7">
    <source>
        <dbReference type="EMBL" id="OCT80946.1"/>
    </source>
</evidence>
<feature type="transmembrane region" description="Helical" evidence="6">
    <location>
        <begin position="12"/>
        <end position="31"/>
    </location>
</feature>
<dbReference type="InterPro" id="IPR008661">
    <property type="entry name" value="L6_membrane"/>
</dbReference>
<dbReference type="Proteomes" id="UP000694892">
    <property type="component" value="Chromosome 5L"/>
</dbReference>
<dbReference type="GO" id="GO:0016020">
    <property type="term" value="C:membrane"/>
    <property type="evidence" value="ECO:0007669"/>
    <property type="project" value="UniProtKB-SubCell"/>
</dbReference>
<organism evidence="7 8">
    <name type="scientific">Xenopus laevis</name>
    <name type="common">African clawed frog</name>
    <dbReference type="NCBI Taxonomy" id="8355"/>
    <lineage>
        <taxon>Eukaryota</taxon>
        <taxon>Metazoa</taxon>
        <taxon>Chordata</taxon>
        <taxon>Craniata</taxon>
        <taxon>Vertebrata</taxon>
        <taxon>Euteleostomi</taxon>
        <taxon>Amphibia</taxon>
        <taxon>Batrachia</taxon>
        <taxon>Anura</taxon>
        <taxon>Pipoidea</taxon>
        <taxon>Pipidae</taxon>
        <taxon>Xenopodinae</taxon>
        <taxon>Xenopus</taxon>
        <taxon>Xenopus</taxon>
    </lineage>
</organism>